<dbReference type="PANTHER" id="PTHR35895">
    <property type="entry name" value="CHROMOSOME 16, WHOLE GENOME SHOTGUN SEQUENCE"/>
    <property type="match status" value="1"/>
</dbReference>
<evidence type="ECO:0000313" key="3">
    <source>
        <dbReference type="Proteomes" id="UP000009038"/>
    </source>
</evidence>
<keyword evidence="1" id="KW-0812">Transmembrane</keyword>
<organism evidence="2 3">
    <name type="scientific">Aspergillus niger (strain ATCC 1015 / CBS 113.46 / FGSC A1144 / LSHB Ac4 / NCTC 3858a / NRRL 328 / USDA 3528.7)</name>
    <dbReference type="NCBI Taxonomy" id="380704"/>
    <lineage>
        <taxon>Eukaryota</taxon>
        <taxon>Fungi</taxon>
        <taxon>Dikarya</taxon>
        <taxon>Ascomycota</taxon>
        <taxon>Pezizomycotina</taxon>
        <taxon>Eurotiomycetes</taxon>
        <taxon>Eurotiomycetidae</taxon>
        <taxon>Eurotiales</taxon>
        <taxon>Aspergillaceae</taxon>
        <taxon>Aspergillus</taxon>
        <taxon>Aspergillus subgen. Circumdati</taxon>
    </lineage>
</organism>
<evidence type="ECO:0000313" key="2">
    <source>
        <dbReference type="EMBL" id="EHA26462.1"/>
    </source>
</evidence>
<dbReference type="SUPFAM" id="SSF117070">
    <property type="entry name" value="LEA14-like"/>
    <property type="match status" value="1"/>
</dbReference>
<dbReference type="AlphaFoldDB" id="G3XSD5"/>
<keyword evidence="1" id="KW-0472">Membrane</keyword>
<dbReference type="PANTHER" id="PTHR35895:SF1">
    <property type="entry name" value="LIPID-BINDING SERUM GLYCOPROTEIN C-TERMINAL DOMAIN-CONTAINING PROTEIN"/>
    <property type="match status" value="1"/>
</dbReference>
<dbReference type="Proteomes" id="UP000009038">
    <property type="component" value="Unassembled WGS sequence"/>
</dbReference>
<dbReference type="STRING" id="380704.G3XSD5"/>
<dbReference type="InterPro" id="IPR022185">
    <property type="entry name" value="DUF3712"/>
</dbReference>
<dbReference type="InterPro" id="IPR046368">
    <property type="entry name" value="Tag1"/>
</dbReference>
<reference evidence="2 3" key="1">
    <citation type="journal article" date="2011" name="Genome Res.">
        <title>Comparative genomics of citric-acid-producing Aspergillus niger ATCC 1015 versus enzyme-producing CBS 513.88.</title>
        <authorList>
            <person name="Andersen M.R."/>
            <person name="Salazar M.P."/>
            <person name="Schaap P.J."/>
            <person name="van de Vondervoort P.J."/>
            <person name="Culley D."/>
            <person name="Thykaer J."/>
            <person name="Frisvad J.C."/>
            <person name="Nielsen K.F."/>
            <person name="Albang R."/>
            <person name="Albermann K."/>
            <person name="Berka R.M."/>
            <person name="Braus G.H."/>
            <person name="Braus-Stromeyer S.A."/>
            <person name="Corrochano L.M."/>
            <person name="Dai Z."/>
            <person name="van Dijck P.W."/>
            <person name="Hofmann G."/>
            <person name="Lasure L.L."/>
            <person name="Magnuson J.K."/>
            <person name="Menke H."/>
            <person name="Meijer M."/>
            <person name="Meijer S.L."/>
            <person name="Nielsen J.B."/>
            <person name="Nielsen M.L."/>
            <person name="van Ooyen A.J."/>
            <person name="Pel H.J."/>
            <person name="Poulsen L."/>
            <person name="Samson R.A."/>
            <person name="Stam H."/>
            <person name="Tsang A."/>
            <person name="van den Brink J.M."/>
            <person name="Atkins A."/>
            <person name="Aerts A."/>
            <person name="Shapiro H."/>
            <person name="Pangilinan J."/>
            <person name="Salamov A."/>
            <person name="Lou Y."/>
            <person name="Lindquist E."/>
            <person name="Lucas S."/>
            <person name="Grimwood J."/>
            <person name="Grigoriev I.V."/>
            <person name="Kubicek C.P."/>
            <person name="Martinez D."/>
            <person name="van Peij N.N."/>
            <person name="Roubos J.A."/>
            <person name="Nielsen J."/>
            <person name="Baker S.E."/>
        </authorList>
    </citation>
    <scope>NUCLEOTIDE SEQUENCE [LARGE SCALE GENOMIC DNA]</scope>
    <source>
        <strain evidence="3">ATCC 1015 / CBS 113.46 / FGSC A1144 / LSHB Ac4 / NCTC 3858a / NRRL 328 / USDA 3528.7</strain>
    </source>
</reference>
<dbReference type="EMBL" id="ACJE01000004">
    <property type="protein sequence ID" value="EHA26462.1"/>
    <property type="molecule type" value="Genomic_DNA"/>
</dbReference>
<dbReference type="HOGENOM" id="CLU_035244_1_0_1"/>
<dbReference type="GO" id="GO:0000329">
    <property type="term" value="C:fungal-type vacuole membrane"/>
    <property type="evidence" value="ECO:0007669"/>
    <property type="project" value="InterPro"/>
</dbReference>
<evidence type="ECO:0000256" key="1">
    <source>
        <dbReference type="SAM" id="Phobius"/>
    </source>
</evidence>
<protein>
    <submittedName>
        <fullName evidence="2">Uncharacterized protein</fullName>
    </submittedName>
</protein>
<accession>G3XSD5</accession>
<feature type="transmembrane region" description="Helical" evidence="1">
    <location>
        <begin position="37"/>
        <end position="60"/>
    </location>
</feature>
<sequence length="331" mass="35669">MASDSKPEVFEDAGVAVPATAKPSFGARVARHFKRWWWVYIIALIVIVLVVVLPVVYVGYPKMAQHIVSDSNLTVTSMVISDPSPSSFDLHQLQVIGSNSSFHPTFYTFSAAISLLGSAVFTHVQVPQFNGHNGVVIDVNQRANLTNETAFAEFCKAAIMNEKFPLNVYGKPQLKEGSLPKTTVTYNKTAMVTGLNKLSGFDLVDMSIGTNNTDGTNAKGTVYIPNPSDISIAVGNLTLNLEVNNTAIGQAFIYDLTIGPGNNTVPMTANVSTLTVAGMLSSYPDYMLPIDITGNSSIYNNQPLLYIEEALASLKLQVQLNVTQTVGLVSK</sequence>
<keyword evidence="1" id="KW-1133">Transmembrane helix</keyword>
<comment type="caution">
    <text evidence="2">The sequence shown here is derived from an EMBL/GenBank/DDBJ whole genome shotgun (WGS) entry which is preliminary data.</text>
</comment>
<gene>
    <name evidence="2" type="ORF">ASPNIDRAFT_206033</name>
</gene>
<dbReference type="Pfam" id="PF12505">
    <property type="entry name" value="DUF3712"/>
    <property type="match status" value="1"/>
</dbReference>
<dbReference type="OrthoDB" id="10039566at2759"/>
<proteinExistence type="predicted"/>
<dbReference type="Gene3D" id="2.60.40.1820">
    <property type="match status" value="1"/>
</dbReference>
<name>G3XSD5_ASPNA</name>